<feature type="transmembrane region" description="Helical" evidence="1">
    <location>
        <begin position="104"/>
        <end position="131"/>
    </location>
</feature>
<proteinExistence type="predicted"/>
<dbReference type="SMART" id="SM00014">
    <property type="entry name" value="acidPPc"/>
    <property type="match status" value="1"/>
</dbReference>
<keyword evidence="1" id="KW-1133">Transmembrane helix</keyword>
<dbReference type="Gene3D" id="1.20.144.10">
    <property type="entry name" value="Phosphatidic acid phosphatase type 2/haloperoxidase"/>
    <property type="match status" value="1"/>
</dbReference>
<dbReference type="Proteomes" id="UP000268059">
    <property type="component" value="Chromosome"/>
</dbReference>
<dbReference type="InterPro" id="IPR036938">
    <property type="entry name" value="PAP2/HPO_sf"/>
</dbReference>
<dbReference type="PANTHER" id="PTHR14969">
    <property type="entry name" value="SPHINGOSINE-1-PHOSPHATE PHOSPHOHYDROLASE"/>
    <property type="match status" value="1"/>
</dbReference>
<dbReference type="OrthoDB" id="9789113at2"/>
<dbReference type="InParanoid" id="A0A3G9JC92"/>
<accession>A0A3G9JC92</accession>
<dbReference type="KEGG" id="ebm:SG0102_29060"/>
<keyword evidence="1" id="KW-0472">Membrane</keyword>
<evidence type="ECO:0000256" key="1">
    <source>
        <dbReference type="SAM" id="Phobius"/>
    </source>
</evidence>
<feature type="transmembrane region" description="Helical" evidence="1">
    <location>
        <begin position="51"/>
        <end position="69"/>
    </location>
</feature>
<organism evidence="3 4">
    <name type="scientific">Intestinibaculum porci</name>
    <dbReference type="NCBI Taxonomy" id="2487118"/>
    <lineage>
        <taxon>Bacteria</taxon>
        <taxon>Bacillati</taxon>
        <taxon>Bacillota</taxon>
        <taxon>Erysipelotrichia</taxon>
        <taxon>Erysipelotrichales</taxon>
        <taxon>Erysipelotrichaceae</taxon>
        <taxon>Intestinibaculum</taxon>
    </lineage>
</organism>
<dbReference type="PANTHER" id="PTHR14969:SF13">
    <property type="entry name" value="AT30094P"/>
    <property type="match status" value="1"/>
</dbReference>
<keyword evidence="1" id="KW-0812">Transmembrane</keyword>
<feature type="transmembrane region" description="Helical" evidence="1">
    <location>
        <begin position="21"/>
        <end position="45"/>
    </location>
</feature>
<dbReference type="CDD" id="cd01610">
    <property type="entry name" value="PAP2_like"/>
    <property type="match status" value="1"/>
</dbReference>
<keyword evidence="4" id="KW-1185">Reference proteome</keyword>
<feature type="domain" description="Phosphatidic acid phosphatase type 2/haloperoxidase" evidence="2">
    <location>
        <begin position="31"/>
        <end position="157"/>
    </location>
</feature>
<dbReference type="RefSeq" id="WP_125120644.1">
    <property type="nucleotide sequence ID" value="NZ_AP019309.1"/>
</dbReference>
<evidence type="ECO:0000259" key="2">
    <source>
        <dbReference type="SMART" id="SM00014"/>
    </source>
</evidence>
<evidence type="ECO:0000313" key="4">
    <source>
        <dbReference type="Proteomes" id="UP000268059"/>
    </source>
</evidence>
<dbReference type="AlphaFoldDB" id="A0A3G9JC92"/>
<feature type="transmembrane region" description="Helical" evidence="1">
    <location>
        <begin position="137"/>
        <end position="156"/>
    </location>
</feature>
<dbReference type="InterPro" id="IPR000326">
    <property type="entry name" value="PAP2/HPO"/>
</dbReference>
<sequence length="157" mass="18110">MKTFYLSINQYLQKHPAYRHFIALVTKFSVYPFYGLYPAILVYLYMTNNDLLIEVTLKPFFMFLFVTLFRKMINRPRPYDQLPITPIEEHKQGESFPSRHSASAFIIALMIIKVSLPLGIFALLCAIIVALSRLLGGLHYLSDIVAAILLSVLLYFI</sequence>
<name>A0A3G9JC92_9FIRM</name>
<protein>
    <submittedName>
        <fullName evidence="3">Acid phosphatase</fullName>
    </submittedName>
</protein>
<dbReference type="SUPFAM" id="SSF48317">
    <property type="entry name" value="Acid phosphatase/Vanadium-dependent haloperoxidase"/>
    <property type="match status" value="1"/>
</dbReference>
<dbReference type="Pfam" id="PF01569">
    <property type="entry name" value="PAP2"/>
    <property type="match status" value="1"/>
</dbReference>
<reference evidence="3 4" key="1">
    <citation type="submission" date="2018-11" db="EMBL/GenBank/DDBJ databases">
        <title>Novel Erysipelotrichaceae bacterium isolated from small intestine of a swine.</title>
        <authorList>
            <person name="Kim J.S."/>
            <person name="Choe H."/>
            <person name="Lee Y.R."/>
            <person name="Kim K.M."/>
            <person name="Park D.S."/>
        </authorList>
    </citation>
    <scope>NUCLEOTIDE SEQUENCE [LARGE SCALE GENOMIC DNA]</scope>
    <source>
        <strain evidence="3 4">SG0102</strain>
    </source>
</reference>
<dbReference type="EMBL" id="AP019309">
    <property type="protein sequence ID" value="BBH27972.1"/>
    <property type="molecule type" value="Genomic_DNA"/>
</dbReference>
<evidence type="ECO:0000313" key="3">
    <source>
        <dbReference type="EMBL" id="BBH27972.1"/>
    </source>
</evidence>
<gene>
    <name evidence="3" type="ORF">SG0102_29060</name>
</gene>